<organism evidence="1 2">
    <name type="scientific">Rhipicephalus sanguineus</name>
    <name type="common">Brown dog tick</name>
    <name type="synonym">Ixodes sanguineus</name>
    <dbReference type="NCBI Taxonomy" id="34632"/>
    <lineage>
        <taxon>Eukaryota</taxon>
        <taxon>Metazoa</taxon>
        <taxon>Ecdysozoa</taxon>
        <taxon>Arthropoda</taxon>
        <taxon>Chelicerata</taxon>
        <taxon>Arachnida</taxon>
        <taxon>Acari</taxon>
        <taxon>Parasitiformes</taxon>
        <taxon>Ixodida</taxon>
        <taxon>Ixodoidea</taxon>
        <taxon>Ixodidae</taxon>
        <taxon>Rhipicephalinae</taxon>
        <taxon>Rhipicephalus</taxon>
        <taxon>Rhipicephalus</taxon>
    </lineage>
</organism>
<dbReference type="AlphaFoldDB" id="A0A9D4SSE2"/>
<keyword evidence="2" id="KW-1185">Reference proteome</keyword>
<dbReference type="VEuPathDB" id="VectorBase:RSAN_039985"/>
<dbReference type="EMBL" id="JABSTV010001253">
    <property type="protein sequence ID" value="KAH7943721.1"/>
    <property type="molecule type" value="Genomic_DNA"/>
</dbReference>
<proteinExistence type="predicted"/>
<evidence type="ECO:0000313" key="1">
    <source>
        <dbReference type="EMBL" id="KAH7943721.1"/>
    </source>
</evidence>
<reference evidence="1" key="2">
    <citation type="submission" date="2021-09" db="EMBL/GenBank/DDBJ databases">
        <authorList>
            <person name="Jia N."/>
            <person name="Wang J."/>
            <person name="Shi W."/>
            <person name="Du L."/>
            <person name="Sun Y."/>
            <person name="Zhan W."/>
            <person name="Jiang J."/>
            <person name="Wang Q."/>
            <person name="Zhang B."/>
            <person name="Ji P."/>
            <person name="Sakyi L.B."/>
            <person name="Cui X."/>
            <person name="Yuan T."/>
            <person name="Jiang B."/>
            <person name="Yang W."/>
            <person name="Lam T.T.-Y."/>
            <person name="Chang Q."/>
            <person name="Ding S."/>
            <person name="Wang X."/>
            <person name="Zhu J."/>
            <person name="Ruan X."/>
            <person name="Zhao L."/>
            <person name="Wei J."/>
            <person name="Que T."/>
            <person name="Du C."/>
            <person name="Cheng J."/>
            <person name="Dai P."/>
            <person name="Han X."/>
            <person name="Huang E."/>
            <person name="Gao Y."/>
            <person name="Liu J."/>
            <person name="Shao H."/>
            <person name="Ye R."/>
            <person name="Li L."/>
            <person name="Wei W."/>
            <person name="Wang X."/>
            <person name="Wang C."/>
            <person name="Huo Q."/>
            <person name="Li W."/>
            <person name="Guo W."/>
            <person name="Chen H."/>
            <person name="Chen S."/>
            <person name="Zhou L."/>
            <person name="Zhou L."/>
            <person name="Ni X."/>
            <person name="Tian J."/>
            <person name="Zhou Y."/>
            <person name="Sheng Y."/>
            <person name="Liu T."/>
            <person name="Pan Y."/>
            <person name="Xia L."/>
            <person name="Li J."/>
            <person name="Zhao F."/>
            <person name="Cao W."/>
        </authorList>
    </citation>
    <scope>NUCLEOTIDE SEQUENCE</scope>
    <source>
        <strain evidence="1">Rsan-2018</strain>
        <tissue evidence="1">Larvae</tissue>
    </source>
</reference>
<comment type="caution">
    <text evidence="1">The sequence shown here is derived from an EMBL/GenBank/DDBJ whole genome shotgun (WGS) entry which is preliminary data.</text>
</comment>
<protein>
    <submittedName>
        <fullName evidence="1">Uncharacterized protein</fullName>
    </submittedName>
</protein>
<reference evidence="1" key="1">
    <citation type="journal article" date="2020" name="Cell">
        <title>Large-Scale Comparative Analyses of Tick Genomes Elucidate Their Genetic Diversity and Vector Capacities.</title>
        <authorList>
            <consortium name="Tick Genome and Microbiome Consortium (TIGMIC)"/>
            <person name="Jia N."/>
            <person name="Wang J."/>
            <person name="Shi W."/>
            <person name="Du L."/>
            <person name="Sun Y."/>
            <person name="Zhan W."/>
            <person name="Jiang J.F."/>
            <person name="Wang Q."/>
            <person name="Zhang B."/>
            <person name="Ji P."/>
            <person name="Bell-Sakyi L."/>
            <person name="Cui X.M."/>
            <person name="Yuan T.T."/>
            <person name="Jiang B.G."/>
            <person name="Yang W.F."/>
            <person name="Lam T.T."/>
            <person name="Chang Q.C."/>
            <person name="Ding S.J."/>
            <person name="Wang X.J."/>
            <person name="Zhu J.G."/>
            <person name="Ruan X.D."/>
            <person name="Zhao L."/>
            <person name="Wei J.T."/>
            <person name="Ye R.Z."/>
            <person name="Que T.C."/>
            <person name="Du C.H."/>
            <person name="Zhou Y.H."/>
            <person name="Cheng J.X."/>
            <person name="Dai P.F."/>
            <person name="Guo W.B."/>
            <person name="Han X.H."/>
            <person name="Huang E.J."/>
            <person name="Li L.F."/>
            <person name="Wei W."/>
            <person name="Gao Y.C."/>
            <person name="Liu J.Z."/>
            <person name="Shao H.Z."/>
            <person name="Wang X."/>
            <person name="Wang C.C."/>
            <person name="Yang T.C."/>
            <person name="Huo Q.B."/>
            <person name="Li W."/>
            <person name="Chen H.Y."/>
            <person name="Chen S.E."/>
            <person name="Zhou L.G."/>
            <person name="Ni X.B."/>
            <person name="Tian J.H."/>
            <person name="Sheng Y."/>
            <person name="Liu T."/>
            <person name="Pan Y.S."/>
            <person name="Xia L.Y."/>
            <person name="Li J."/>
            <person name="Zhao F."/>
            <person name="Cao W.C."/>
        </authorList>
    </citation>
    <scope>NUCLEOTIDE SEQUENCE</scope>
    <source>
        <strain evidence="1">Rsan-2018</strain>
    </source>
</reference>
<name>A0A9D4SSE2_RHISA</name>
<evidence type="ECO:0000313" key="2">
    <source>
        <dbReference type="Proteomes" id="UP000821837"/>
    </source>
</evidence>
<dbReference type="Proteomes" id="UP000821837">
    <property type="component" value="Unassembled WGS sequence"/>
</dbReference>
<gene>
    <name evidence="1" type="ORF">HPB52_010477</name>
</gene>
<accession>A0A9D4SSE2</accession>
<sequence length="188" mass="20517">MVTFNGYFGCTWCLMRGEHKEGSLRYTMGLPAEARTTSRVKEDMKLTATVKDTVNGLKGPTALMNLKALPIIKFMMEMVEILVGMMDNVVYMVGVMVDIVGPLVGVLGKLVVWWTLGGHNGWVVETQSWWVVEQLVGVLGGCRDASCLVGDPVGKVGSLVPLSGAMVNLYHNINFFSAEIGSRMEIPC</sequence>